<organism evidence="2 3">
    <name type="scientific">Humibacter ginsenosidimutans</name>
    <dbReference type="NCBI Taxonomy" id="2599293"/>
    <lineage>
        <taxon>Bacteria</taxon>
        <taxon>Bacillati</taxon>
        <taxon>Actinomycetota</taxon>
        <taxon>Actinomycetes</taxon>
        <taxon>Micrococcales</taxon>
        <taxon>Microbacteriaceae</taxon>
        <taxon>Humibacter</taxon>
    </lineage>
</organism>
<evidence type="ECO:0000313" key="3">
    <source>
        <dbReference type="Proteomes" id="UP000320216"/>
    </source>
</evidence>
<dbReference type="AlphaFoldDB" id="A0A5B8M4L4"/>
<gene>
    <name evidence="2" type="ORF">FPZ11_11240</name>
</gene>
<evidence type="ECO:0000313" key="2">
    <source>
        <dbReference type="EMBL" id="QDZ15256.1"/>
    </source>
</evidence>
<proteinExistence type="inferred from homology"/>
<dbReference type="Proteomes" id="UP000320216">
    <property type="component" value="Chromosome"/>
</dbReference>
<evidence type="ECO:0000256" key="1">
    <source>
        <dbReference type="ARBA" id="ARBA00005564"/>
    </source>
</evidence>
<dbReference type="RefSeq" id="WP_146320952.1">
    <property type="nucleotide sequence ID" value="NZ_CP042305.1"/>
</dbReference>
<dbReference type="PANTHER" id="PTHR30344:SF1">
    <property type="entry name" value="6-PHOSPHOGLUCONOLACTONASE"/>
    <property type="match status" value="1"/>
</dbReference>
<dbReference type="GO" id="GO:0017057">
    <property type="term" value="F:6-phosphogluconolactonase activity"/>
    <property type="evidence" value="ECO:0007669"/>
    <property type="project" value="TreeGrafter"/>
</dbReference>
<protein>
    <submittedName>
        <fullName evidence="2">Lactonase family protein</fullName>
    </submittedName>
</protein>
<comment type="similarity">
    <text evidence="1">Belongs to the cycloisomerase 2 family.</text>
</comment>
<accession>A0A5B8M4L4</accession>
<dbReference type="PANTHER" id="PTHR30344">
    <property type="entry name" value="6-PHOSPHOGLUCONOLACTONASE-RELATED"/>
    <property type="match status" value="1"/>
</dbReference>
<dbReference type="SUPFAM" id="SSF51004">
    <property type="entry name" value="C-terminal (heme d1) domain of cytochrome cd1-nitrite reductase"/>
    <property type="match status" value="1"/>
</dbReference>
<reference evidence="2 3" key="1">
    <citation type="submission" date="2019-07" db="EMBL/GenBank/DDBJ databases">
        <title>Full genome sequence of Humibacter sp. WJ7-1.</title>
        <authorList>
            <person name="Im W.-T."/>
        </authorList>
    </citation>
    <scope>NUCLEOTIDE SEQUENCE [LARGE SCALE GENOMIC DNA]</scope>
    <source>
        <strain evidence="2 3">WJ7-1</strain>
    </source>
</reference>
<dbReference type="InterPro" id="IPR050282">
    <property type="entry name" value="Cycloisomerase_2"/>
</dbReference>
<dbReference type="Gene3D" id="2.130.10.10">
    <property type="entry name" value="YVTN repeat-like/Quinoprotein amine dehydrogenase"/>
    <property type="match status" value="1"/>
</dbReference>
<dbReference type="Pfam" id="PF10282">
    <property type="entry name" value="Lactonase"/>
    <property type="match status" value="1"/>
</dbReference>
<dbReference type="InterPro" id="IPR015943">
    <property type="entry name" value="WD40/YVTN_repeat-like_dom_sf"/>
</dbReference>
<dbReference type="InterPro" id="IPR019405">
    <property type="entry name" value="Lactonase_7-beta_prop"/>
</dbReference>
<dbReference type="EMBL" id="CP042305">
    <property type="protein sequence ID" value="QDZ15256.1"/>
    <property type="molecule type" value="Genomic_DNA"/>
</dbReference>
<sequence>MSSSLWLGTYTADSGGHGRGIARVTLDDGGAITGMRTAAASDSPSFVATHPTLPVVYAVEEFAARFRAFRVTDTGDLEPLGDALDAGEAVCHVAVAADGGYAVATCWGDGRVLVYELDGSGAIVGRAEAEASVDPYREIAEEPRPSRAHSSLFLPDGRVLTTDLGHDTVRIWQPARDEHGAALELIGETVLPFGSGPRHMVLHPSGHVYVVTEYSNEVVVLEPGELGVASVVHAFEPYERNGNAGAHISYDGDGHVHVTVRGANVVGVLEVRDAGAALVPVANVDCGGNWPRHHLQLGDRLYVANQLSEDIAVFRLRDGMPVLDTTVPTGSPTCLVPVA</sequence>
<dbReference type="KEGG" id="huw:FPZ11_11240"/>
<keyword evidence="3" id="KW-1185">Reference proteome</keyword>
<name>A0A5B8M4L4_9MICO</name>
<dbReference type="InterPro" id="IPR011048">
    <property type="entry name" value="Haem_d1_sf"/>
</dbReference>
<dbReference type="OrthoDB" id="9790815at2"/>